<name>A0A1D1ZPC8_AUXPR</name>
<feature type="compositionally biased region" description="Polar residues" evidence="1">
    <location>
        <begin position="146"/>
        <end position="158"/>
    </location>
</feature>
<proteinExistence type="predicted"/>
<organism evidence="2">
    <name type="scientific">Auxenochlorella protothecoides</name>
    <name type="common">Green microalga</name>
    <name type="synonym">Chlorella protothecoides</name>
    <dbReference type="NCBI Taxonomy" id="3075"/>
    <lineage>
        <taxon>Eukaryota</taxon>
        <taxon>Viridiplantae</taxon>
        <taxon>Chlorophyta</taxon>
        <taxon>core chlorophytes</taxon>
        <taxon>Trebouxiophyceae</taxon>
        <taxon>Chlorellales</taxon>
        <taxon>Chlorellaceae</taxon>
        <taxon>Auxenochlorella</taxon>
    </lineage>
</organism>
<dbReference type="EMBL" id="GDKF01010019">
    <property type="protein sequence ID" value="JAT68603.1"/>
    <property type="molecule type" value="Transcribed_RNA"/>
</dbReference>
<dbReference type="AlphaFoldDB" id="A0A1D1ZPC8"/>
<evidence type="ECO:0000313" key="2">
    <source>
        <dbReference type="EMBL" id="JAT68603.1"/>
    </source>
</evidence>
<feature type="region of interest" description="Disordered" evidence="1">
    <location>
        <begin position="30"/>
        <end position="58"/>
    </location>
</feature>
<sequence length="158" mass="16994">MQEGSGDGEEEEVTLLAACWAPTSTLMRGRWLSDGGAPPATPGSLPAHSSPCHPSALTHDPRQTIQIFLPAPLPPPLTPPPGHHQASPWEFYVQVARRLWRLVAGAPGTPQPMSTQTSLPDLRLPPRTLEVAKGWPGSLSPPTLARRSSQQPDSWARV</sequence>
<reference evidence="2" key="1">
    <citation type="submission" date="2015-08" db="EMBL/GenBank/DDBJ databases">
        <authorList>
            <person name="Babu N.S."/>
            <person name="Beckwith C.J."/>
            <person name="Beseler K.G."/>
            <person name="Brison A."/>
            <person name="Carone J.V."/>
            <person name="Caskin T.P."/>
            <person name="Diamond M."/>
            <person name="Durham M.E."/>
            <person name="Foxe J.M."/>
            <person name="Go M."/>
            <person name="Henderson B.A."/>
            <person name="Jones I.B."/>
            <person name="McGettigan J.A."/>
            <person name="Micheletti S.J."/>
            <person name="Nasrallah M.E."/>
            <person name="Ortiz D."/>
            <person name="Piller C.R."/>
            <person name="Privatt S.R."/>
            <person name="Schneider S.L."/>
            <person name="Sharp S."/>
            <person name="Smith T.C."/>
            <person name="Stanton J.D."/>
            <person name="Ullery H.E."/>
            <person name="Wilson R.J."/>
            <person name="Serrano M.G."/>
            <person name="Buck G."/>
            <person name="Lee V."/>
            <person name="Wang Y."/>
            <person name="Carvalho R."/>
            <person name="Voegtly L."/>
            <person name="Shi R."/>
            <person name="Duckworth R."/>
            <person name="Johnson A."/>
            <person name="Loviza R."/>
            <person name="Walstead R."/>
            <person name="Shah Z."/>
            <person name="Kiflezghi M."/>
            <person name="Wade K."/>
            <person name="Ball S.L."/>
            <person name="Bradley K.W."/>
            <person name="Asai D.J."/>
            <person name="Bowman C.A."/>
            <person name="Russell D.A."/>
            <person name="Pope W.H."/>
            <person name="Jacobs-Sera D."/>
            <person name="Hendrix R.W."/>
            <person name="Hatfull G.F."/>
        </authorList>
    </citation>
    <scope>NUCLEOTIDE SEQUENCE</scope>
</reference>
<gene>
    <name evidence="2" type="ORF">g.17241</name>
</gene>
<feature type="region of interest" description="Disordered" evidence="1">
    <location>
        <begin position="105"/>
        <end position="158"/>
    </location>
</feature>
<protein>
    <submittedName>
        <fullName evidence="2">Uncharacterized protein</fullName>
    </submittedName>
</protein>
<accession>A0A1D1ZPC8</accession>
<evidence type="ECO:0000256" key="1">
    <source>
        <dbReference type="SAM" id="MobiDB-lite"/>
    </source>
</evidence>